<feature type="transmembrane region" description="Helical" evidence="2">
    <location>
        <begin position="155"/>
        <end position="176"/>
    </location>
</feature>
<evidence type="ECO:0008006" key="6">
    <source>
        <dbReference type="Google" id="ProtNLM"/>
    </source>
</evidence>
<dbReference type="RefSeq" id="XP_014158544.1">
    <property type="nucleotide sequence ID" value="XM_014303069.1"/>
</dbReference>
<feature type="transmembrane region" description="Helical" evidence="2">
    <location>
        <begin position="59"/>
        <end position="77"/>
    </location>
</feature>
<feature type="transmembrane region" description="Helical" evidence="2">
    <location>
        <begin position="188"/>
        <end position="206"/>
    </location>
</feature>
<keyword evidence="5" id="KW-1185">Reference proteome</keyword>
<keyword evidence="2" id="KW-1133">Transmembrane helix</keyword>
<keyword evidence="2" id="KW-0812">Transmembrane</keyword>
<sequence length="323" mass="34566">MHPVGPLALVFVGSIICFAVAADTFNTSNSNVAWAIACGVISTMVTGVILFLHFMKKDIMMSLGIYGAIFLVLWWAAGVAFTTGAGGPYTGLGNGYFGVWIAFGASIYYFFLITAYKIKKVSSFFSGLAVCCAASLIEFSVASDVCVRSNNCANRLGWAVAVGVISFVVCAIGLYLHHAMSSQMEERFGMILGGFLTVWWAFGAGFNTSVGGPFPGAGNGYFATWTAFMAAMYYFIMMTPFVRTAIEKAVEEEFAQKEWNNKSQPEVQVTGTSVPKDIEIGTLSGQEQDMHTSHNSSRNSSHMSSHASSQHGSAVSGTANGEQ</sequence>
<keyword evidence="3" id="KW-0732">Signal</keyword>
<dbReference type="eggNOG" id="ENOG502SBDW">
    <property type="taxonomic scope" value="Eukaryota"/>
</dbReference>
<feature type="chain" id="PRO_5005539253" description="DUF4203 domain-containing protein" evidence="3">
    <location>
        <begin position="22"/>
        <end position="323"/>
    </location>
</feature>
<feature type="region of interest" description="Disordered" evidence="1">
    <location>
        <begin position="256"/>
        <end position="323"/>
    </location>
</feature>
<dbReference type="AlphaFoldDB" id="A0A0L0G6L3"/>
<dbReference type="GeneID" id="25903637"/>
<proteinExistence type="predicted"/>
<dbReference type="Proteomes" id="UP000054560">
    <property type="component" value="Unassembled WGS sequence"/>
</dbReference>
<feature type="compositionally biased region" description="Low complexity" evidence="1">
    <location>
        <begin position="293"/>
        <end position="316"/>
    </location>
</feature>
<feature type="transmembrane region" description="Helical" evidence="2">
    <location>
        <begin position="97"/>
        <end position="116"/>
    </location>
</feature>
<evidence type="ECO:0000313" key="5">
    <source>
        <dbReference type="Proteomes" id="UP000054560"/>
    </source>
</evidence>
<evidence type="ECO:0000313" key="4">
    <source>
        <dbReference type="EMBL" id="KNC84642.1"/>
    </source>
</evidence>
<gene>
    <name evidence="4" type="ORF">SARC_03133</name>
</gene>
<feature type="signal peptide" evidence="3">
    <location>
        <begin position="1"/>
        <end position="21"/>
    </location>
</feature>
<accession>A0A0L0G6L3</accession>
<feature type="transmembrane region" description="Helical" evidence="2">
    <location>
        <begin position="32"/>
        <end position="52"/>
    </location>
</feature>
<feature type="transmembrane region" description="Helical" evidence="2">
    <location>
        <begin position="218"/>
        <end position="236"/>
    </location>
</feature>
<keyword evidence="2" id="KW-0472">Membrane</keyword>
<evidence type="ECO:0000256" key="1">
    <source>
        <dbReference type="SAM" id="MobiDB-lite"/>
    </source>
</evidence>
<organism evidence="4 5">
    <name type="scientific">Sphaeroforma arctica JP610</name>
    <dbReference type="NCBI Taxonomy" id="667725"/>
    <lineage>
        <taxon>Eukaryota</taxon>
        <taxon>Ichthyosporea</taxon>
        <taxon>Ichthyophonida</taxon>
        <taxon>Sphaeroforma</taxon>
    </lineage>
</organism>
<protein>
    <recommendedName>
        <fullName evidence="6">DUF4203 domain-containing protein</fullName>
    </recommendedName>
</protein>
<dbReference type="EMBL" id="KQ241750">
    <property type="protein sequence ID" value="KNC84642.1"/>
    <property type="molecule type" value="Genomic_DNA"/>
</dbReference>
<dbReference type="OrthoDB" id="10649185at2759"/>
<feature type="compositionally biased region" description="Polar residues" evidence="1">
    <location>
        <begin position="261"/>
        <end position="273"/>
    </location>
</feature>
<name>A0A0L0G6L3_9EUKA</name>
<reference evidence="4 5" key="1">
    <citation type="submission" date="2011-02" db="EMBL/GenBank/DDBJ databases">
        <title>The Genome Sequence of Sphaeroforma arctica JP610.</title>
        <authorList>
            <consortium name="The Broad Institute Genome Sequencing Platform"/>
            <person name="Russ C."/>
            <person name="Cuomo C."/>
            <person name="Young S.K."/>
            <person name="Zeng Q."/>
            <person name="Gargeya S."/>
            <person name="Alvarado L."/>
            <person name="Berlin A."/>
            <person name="Chapman S.B."/>
            <person name="Chen Z."/>
            <person name="Freedman E."/>
            <person name="Gellesch M."/>
            <person name="Goldberg J."/>
            <person name="Griggs A."/>
            <person name="Gujja S."/>
            <person name="Heilman E."/>
            <person name="Heiman D."/>
            <person name="Howarth C."/>
            <person name="Mehta T."/>
            <person name="Neiman D."/>
            <person name="Pearson M."/>
            <person name="Roberts A."/>
            <person name="Saif S."/>
            <person name="Shea T."/>
            <person name="Shenoy N."/>
            <person name="Sisk P."/>
            <person name="Stolte C."/>
            <person name="Sykes S."/>
            <person name="White J."/>
            <person name="Yandava C."/>
            <person name="Burger G."/>
            <person name="Gray M.W."/>
            <person name="Holland P.W.H."/>
            <person name="King N."/>
            <person name="Lang F.B.F."/>
            <person name="Roger A.J."/>
            <person name="Ruiz-Trillo I."/>
            <person name="Haas B."/>
            <person name="Nusbaum C."/>
            <person name="Birren B."/>
        </authorList>
    </citation>
    <scope>NUCLEOTIDE SEQUENCE [LARGE SCALE GENOMIC DNA]</scope>
    <source>
        <strain evidence="4 5">JP610</strain>
    </source>
</reference>
<feature type="transmembrane region" description="Helical" evidence="2">
    <location>
        <begin position="123"/>
        <end position="143"/>
    </location>
</feature>
<evidence type="ECO:0000256" key="2">
    <source>
        <dbReference type="SAM" id="Phobius"/>
    </source>
</evidence>
<evidence type="ECO:0000256" key="3">
    <source>
        <dbReference type="SAM" id="SignalP"/>
    </source>
</evidence>